<proteinExistence type="predicted"/>
<evidence type="ECO:0008006" key="3">
    <source>
        <dbReference type="Google" id="ProtNLM"/>
    </source>
</evidence>
<keyword evidence="2" id="KW-1185">Reference proteome</keyword>
<dbReference type="RefSeq" id="WP_183649499.1">
    <property type="nucleotide sequence ID" value="NZ_JACHWU010000001.1"/>
</dbReference>
<dbReference type="AlphaFoldDB" id="A0A839RY52"/>
<dbReference type="Proteomes" id="UP000550714">
    <property type="component" value="Unassembled WGS sequence"/>
</dbReference>
<accession>A0A839RY52</accession>
<evidence type="ECO:0000313" key="2">
    <source>
        <dbReference type="Proteomes" id="UP000550714"/>
    </source>
</evidence>
<gene>
    <name evidence="1" type="ORF">FHS23_001381</name>
</gene>
<sequence length="219" mass="23412">MLVSGEPIFHDDAYPEDPYPGARPSRSYVHHDGAGYTLSSEALAAARADPERIPVLAYGSNVCPSKITWLRETLGLSGPVIAAHAECRDLAAVWAAALRPRDDQRPATLAFAPGVTEWHAVWFATQGQVEALDVCEARGKAYELARIHSGRITLEDGSVLDDVYAYVGLDGGNMPLLIDGEPVRTAHLDQYGAARLSGEAAGTHGLDVTVIPEGMPLSR</sequence>
<reference evidence="1 2" key="1">
    <citation type="submission" date="2020-08" db="EMBL/GenBank/DDBJ databases">
        <title>Genomic Encyclopedia of Type Strains, Phase III (KMG-III): the genomes of soil and plant-associated and newly described type strains.</title>
        <authorList>
            <person name="Whitman W."/>
        </authorList>
    </citation>
    <scope>NUCLEOTIDE SEQUENCE [LARGE SCALE GENOMIC DNA]</scope>
    <source>
        <strain evidence="1 2">CECT 8577</strain>
    </source>
</reference>
<dbReference type="EMBL" id="JACHWU010000001">
    <property type="protein sequence ID" value="MBB3050386.1"/>
    <property type="molecule type" value="Genomic_DNA"/>
</dbReference>
<comment type="caution">
    <text evidence="1">The sequence shown here is derived from an EMBL/GenBank/DDBJ whole genome shotgun (WGS) entry which is preliminary data.</text>
</comment>
<organism evidence="1 2">
    <name type="scientific">Prauserella isguenensis</name>
    <dbReference type="NCBI Taxonomy" id="1470180"/>
    <lineage>
        <taxon>Bacteria</taxon>
        <taxon>Bacillati</taxon>
        <taxon>Actinomycetota</taxon>
        <taxon>Actinomycetes</taxon>
        <taxon>Pseudonocardiales</taxon>
        <taxon>Pseudonocardiaceae</taxon>
        <taxon>Prauserella</taxon>
    </lineage>
</organism>
<protein>
    <recommendedName>
        <fullName evidence="3">Gamma-glutamylcyclotransferase</fullName>
    </recommendedName>
</protein>
<evidence type="ECO:0000313" key="1">
    <source>
        <dbReference type="EMBL" id="MBB3050386.1"/>
    </source>
</evidence>
<name>A0A839RY52_9PSEU</name>